<evidence type="ECO:0000256" key="1">
    <source>
        <dbReference type="ARBA" id="ARBA00023015"/>
    </source>
</evidence>
<dbReference type="PROSITE" id="PS51063">
    <property type="entry name" value="HTH_CRP_2"/>
    <property type="match status" value="1"/>
</dbReference>
<dbReference type="InterPro" id="IPR036388">
    <property type="entry name" value="WH-like_DNA-bd_sf"/>
</dbReference>
<dbReference type="PROSITE" id="PS50042">
    <property type="entry name" value="CNMP_BINDING_3"/>
    <property type="match status" value="1"/>
</dbReference>
<keyword evidence="2" id="KW-0238">DNA-binding</keyword>
<evidence type="ECO:0000313" key="7">
    <source>
        <dbReference type="Proteomes" id="UP000663570"/>
    </source>
</evidence>
<proteinExistence type="predicted"/>
<keyword evidence="1" id="KW-0805">Transcription regulation</keyword>
<dbReference type="SUPFAM" id="SSF46785">
    <property type="entry name" value="Winged helix' DNA-binding domain"/>
    <property type="match status" value="1"/>
</dbReference>
<reference evidence="6 7" key="1">
    <citation type="submission" date="2021-02" db="EMBL/GenBank/DDBJ databases">
        <title>Niveibacterium changnyeongensis HC41.</title>
        <authorList>
            <person name="Kang M."/>
        </authorList>
    </citation>
    <scope>NUCLEOTIDE SEQUENCE [LARGE SCALE GENOMIC DNA]</scope>
    <source>
        <strain evidence="6 7">HC41</strain>
    </source>
</reference>
<dbReference type="InterPro" id="IPR014710">
    <property type="entry name" value="RmlC-like_jellyroll"/>
</dbReference>
<dbReference type="InterPro" id="IPR000595">
    <property type="entry name" value="cNMP-bd_dom"/>
</dbReference>
<dbReference type="Pfam" id="PF00027">
    <property type="entry name" value="cNMP_binding"/>
    <property type="match status" value="1"/>
</dbReference>
<evidence type="ECO:0000259" key="5">
    <source>
        <dbReference type="PROSITE" id="PS51063"/>
    </source>
</evidence>
<dbReference type="SMART" id="SM00100">
    <property type="entry name" value="cNMP"/>
    <property type="match status" value="1"/>
</dbReference>
<dbReference type="Pfam" id="PF13545">
    <property type="entry name" value="HTH_Crp_2"/>
    <property type="match status" value="1"/>
</dbReference>
<dbReference type="PANTHER" id="PTHR24567">
    <property type="entry name" value="CRP FAMILY TRANSCRIPTIONAL REGULATORY PROTEIN"/>
    <property type="match status" value="1"/>
</dbReference>
<dbReference type="RefSeq" id="WP_172202320.1">
    <property type="nucleotide sequence ID" value="NZ_CP071060.1"/>
</dbReference>
<keyword evidence="7" id="KW-1185">Reference proteome</keyword>
<name>A0ABX7M5A2_9RHOO</name>
<sequence>MSTLADLLRDSLWTIDLTDIQRMRVEREVQVRFFAAGATVVRKGDPVEHWLGIVDGLVKINTFSADGRSTTFTGVPRGGWFGEGSILKNELRKYDVIALRDSHIALMPKATFMWLLDTSIPFNRFLLQQLNERLGQFIATVENDRLLDPDARVARCLAGLFNTVLYPGIGAQLQISQEEIGYLAGVSRQRVNQALKVLEQAGLLHVEYGGLTIKDLEGLRRFGP</sequence>
<organism evidence="6 7">
    <name type="scientific">Niveibacterium microcysteis</name>
    <dbReference type="NCBI Taxonomy" id="2811415"/>
    <lineage>
        <taxon>Bacteria</taxon>
        <taxon>Pseudomonadati</taxon>
        <taxon>Pseudomonadota</taxon>
        <taxon>Betaproteobacteria</taxon>
        <taxon>Rhodocyclales</taxon>
        <taxon>Rhodocyclaceae</taxon>
        <taxon>Niveibacterium</taxon>
    </lineage>
</organism>
<dbReference type="Gene3D" id="2.60.120.10">
    <property type="entry name" value="Jelly Rolls"/>
    <property type="match status" value="1"/>
</dbReference>
<dbReference type="PANTHER" id="PTHR24567:SF68">
    <property type="entry name" value="DNA-BINDING TRANSCRIPTIONAL DUAL REGULATOR CRP"/>
    <property type="match status" value="1"/>
</dbReference>
<dbReference type="SMART" id="SM00419">
    <property type="entry name" value="HTH_CRP"/>
    <property type="match status" value="1"/>
</dbReference>
<protein>
    <submittedName>
        <fullName evidence="6">Crp/Fnr family transcriptional regulator</fullName>
    </submittedName>
</protein>
<gene>
    <name evidence="6" type="ORF">JY500_21145</name>
</gene>
<feature type="domain" description="HTH crp-type" evidence="5">
    <location>
        <begin position="147"/>
        <end position="217"/>
    </location>
</feature>
<accession>A0ABX7M5A2</accession>
<evidence type="ECO:0000256" key="3">
    <source>
        <dbReference type="ARBA" id="ARBA00023163"/>
    </source>
</evidence>
<dbReference type="InterPro" id="IPR018490">
    <property type="entry name" value="cNMP-bd_dom_sf"/>
</dbReference>
<evidence type="ECO:0000256" key="2">
    <source>
        <dbReference type="ARBA" id="ARBA00023125"/>
    </source>
</evidence>
<dbReference type="EMBL" id="CP071060">
    <property type="protein sequence ID" value="QSI76920.1"/>
    <property type="molecule type" value="Genomic_DNA"/>
</dbReference>
<dbReference type="InterPro" id="IPR012318">
    <property type="entry name" value="HTH_CRP"/>
</dbReference>
<evidence type="ECO:0000259" key="4">
    <source>
        <dbReference type="PROSITE" id="PS50042"/>
    </source>
</evidence>
<dbReference type="Proteomes" id="UP000663570">
    <property type="component" value="Chromosome"/>
</dbReference>
<feature type="domain" description="Cyclic nucleotide-binding" evidence="4">
    <location>
        <begin position="13"/>
        <end position="133"/>
    </location>
</feature>
<dbReference type="InterPro" id="IPR036390">
    <property type="entry name" value="WH_DNA-bd_sf"/>
</dbReference>
<evidence type="ECO:0000313" key="6">
    <source>
        <dbReference type="EMBL" id="QSI76920.1"/>
    </source>
</evidence>
<dbReference type="InterPro" id="IPR050397">
    <property type="entry name" value="Env_Response_Regulators"/>
</dbReference>
<dbReference type="Gene3D" id="1.10.10.10">
    <property type="entry name" value="Winged helix-like DNA-binding domain superfamily/Winged helix DNA-binding domain"/>
    <property type="match status" value="1"/>
</dbReference>
<dbReference type="SUPFAM" id="SSF51206">
    <property type="entry name" value="cAMP-binding domain-like"/>
    <property type="match status" value="1"/>
</dbReference>
<keyword evidence="3" id="KW-0804">Transcription</keyword>
<dbReference type="CDD" id="cd00038">
    <property type="entry name" value="CAP_ED"/>
    <property type="match status" value="1"/>
</dbReference>